<dbReference type="SUPFAM" id="SSF46785">
    <property type="entry name" value="Winged helix' DNA-binding domain"/>
    <property type="match status" value="1"/>
</dbReference>
<dbReference type="EMBL" id="JARLKZ010000005">
    <property type="protein sequence ID" value="MEC0239746.1"/>
    <property type="molecule type" value="Genomic_DNA"/>
</dbReference>
<keyword evidence="5" id="KW-1185">Reference proteome</keyword>
<protein>
    <submittedName>
        <fullName evidence="4">Helix-turn-helix transcriptional regulator</fullName>
    </submittedName>
</protein>
<dbReference type="RefSeq" id="WP_326086984.1">
    <property type="nucleotide sequence ID" value="NZ_JARLKZ010000005.1"/>
</dbReference>
<feature type="domain" description="CBS" evidence="3">
    <location>
        <begin position="98"/>
        <end position="155"/>
    </location>
</feature>
<evidence type="ECO:0000313" key="5">
    <source>
        <dbReference type="Proteomes" id="UP001344632"/>
    </source>
</evidence>
<reference evidence="4 5" key="1">
    <citation type="submission" date="2023-03" db="EMBL/GenBank/DDBJ databases">
        <title>Bacillus Genome Sequencing.</title>
        <authorList>
            <person name="Dunlap C."/>
        </authorList>
    </citation>
    <scope>NUCLEOTIDE SEQUENCE [LARGE SCALE GENOMIC DNA]</scope>
    <source>
        <strain evidence="4 5">BD-525</strain>
    </source>
</reference>
<evidence type="ECO:0000256" key="1">
    <source>
        <dbReference type="ARBA" id="ARBA00022737"/>
    </source>
</evidence>
<dbReference type="InterPro" id="IPR036390">
    <property type="entry name" value="WH_DNA-bd_sf"/>
</dbReference>
<sequence>MTYYTEINHCTGEEEIIIKLTSRQLEILDIIKKHAPITSEQIAEMLNLTRPTIRSDLSILVSLDYIDAKPKVGYFPGTRRITEDENKQNLFGMKVGDIHGVPVIVRETTTIHDAVVTLFLENVGHLIVTDEERKLVGIVSRKDMLKVTLGNAAASAMPVSFIMTRRANVVTVSPEDSVMEAARKIITHQIDSLPVVVPVSSGQDGDVNVVGRISKTNIIRKLLEMLAED</sequence>
<dbReference type="Pfam" id="PF08279">
    <property type="entry name" value="HTH_11"/>
    <property type="match status" value="1"/>
</dbReference>
<keyword evidence="2" id="KW-0129">CBS domain</keyword>
<feature type="domain" description="CBS" evidence="3">
    <location>
        <begin position="163"/>
        <end position="228"/>
    </location>
</feature>
<name>A0ABU6GJ26_9BACL</name>
<dbReference type="InterPro" id="IPR000644">
    <property type="entry name" value="CBS_dom"/>
</dbReference>
<proteinExistence type="predicted"/>
<dbReference type="PANTHER" id="PTHR48108:SF32">
    <property type="entry name" value="TRANSCRIPTIONAL REPRESSOR CCPN"/>
    <property type="match status" value="1"/>
</dbReference>
<dbReference type="InterPro" id="IPR036388">
    <property type="entry name" value="WH-like_DNA-bd_sf"/>
</dbReference>
<dbReference type="PROSITE" id="PS51371">
    <property type="entry name" value="CBS"/>
    <property type="match status" value="2"/>
</dbReference>
<dbReference type="PANTHER" id="PTHR48108">
    <property type="entry name" value="CBS DOMAIN-CONTAINING PROTEIN CBSX2, CHLOROPLASTIC"/>
    <property type="match status" value="1"/>
</dbReference>
<dbReference type="SMART" id="SM00116">
    <property type="entry name" value="CBS"/>
    <property type="match status" value="2"/>
</dbReference>
<dbReference type="InterPro" id="IPR051462">
    <property type="entry name" value="CBS_domain-containing"/>
</dbReference>
<comment type="caution">
    <text evidence="4">The sequence shown here is derived from an EMBL/GenBank/DDBJ whole genome shotgun (WGS) entry which is preliminary data.</text>
</comment>
<dbReference type="Pfam" id="PF00571">
    <property type="entry name" value="CBS"/>
    <property type="match status" value="2"/>
</dbReference>
<dbReference type="InterPro" id="IPR046342">
    <property type="entry name" value="CBS_dom_sf"/>
</dbReference>
<evidence type="ECO:0000259" key="3">
    <source>
        <dbReference type="PROSITE" id="PS51371"/>
    </source>
</evidence>
<organism evidence="4 5">
    <name type="scientific">Paenibacillus dokdonensis</name>
    <dbReference type="NCBI Taxonomy" id="2567944"/>
    <lineage>
        <taxon>Bacteria</taxon>
        <taxon>Bacillati</taxon>
        <taxon>Bacillota</taxon>
        <taxon>Bacilli</taxon>
        <taxon>Bacillales</taxon>
        <taxon>Paenibacillaceae</taxon>
        <taxon>Paenibacillus</taxon>
    </lineage>
</organism>
<dbReference type="Gene3D" id="3.10.580.10">
    <property type="entry name" value="CBS-domain"/>
    <property type="match status" value="1"/>
</dbReference>
<evidence type="ECO:0000313" key="4">
    <source>
        <dbReference type="EMBL" id="MEC0239746.1"/>
    </source>
</evidence>
<dbReference type="Proteomes" id="UP001344632">
    <property type="component" value="Unassembled WGS sequence"/>
</dbReference>
<keyword evidence="1" id="KW-0677">Repeat</keyword>
<gene>
    <name evidence="4" type="ORF">P4H66_07725</name>
</gene>
<dbReference type="CDD" id="cd04617">
    <property type="entry name" value="CBS_pair_CcpN"/>
    <property type="match status" value="1"/>
</dbReference>
<accession>A0ABU6GJ26</accession>
<evidence type="ECO:0000256" key="2">
    <source>
        <dbReference type="PROSITE-ProRule" id="PRU00703"/>
    </source>
</evidence>
<dbReference type="InterPro" id="IPR013196">
    <property type="entry name" value="HTH_11"/>
</dbReference>
<dbReference type="SUPFAM" id="SSF54631">
    <property type="entry name" value="CBS-domain pair"/>
    <property type="match status" value="1"/>
</dbReference>
<dbReference type="Gene3D" id="1.10.10.10">
    <property type="entry name" value="Winged helix-like DNA-binding domain superfamily/Winged helix DNA-binding domain"/>
    <property type="match status" value="1"/>
</dbReference>